<accession>A0A0A6SM62</accession>
<evidence type="ECO:0000256" key="3">
    <source>
        <dbReference type="HAMAP-Rule" id="MF_01077"/>
    </source>
</evidence>
<dbReference type="InterPro" id="IPR003728">
    <property type="entry name" value="Ribosome_maturation_RimP"/>
</dbReference>
<evidence type="ECO:0000259" key="5">
    <source>
        <dbReference type="Pfam" id="PF17384"/>
    </source>
</evidence>
<feature type="domain" description="Ribosome maturation factor RimP N-terminal" evidence="4">
    <location>
        <begin position="13"/>
        <end position="85"/>
    </location>
</feature>
<dbReference type="PANTHER" id="PTHR33867">
    <property type="entry name" value="RIBOSOME MATURATION FACTOR RIMP"/>
    <property type="match status" value="1"/>
</dbReference>
<evidence type="ECO:0000313" key="13">
    <source>
        <dbReference type="Proteomes" id="UP000515243"/>
    </source>
</evidence>
<dbReference type="RefSeq" id="WP_002579633.1">
    <property type="nucleotide sequence ID" value="NZ_AP019716.1"/>
</dbReference>
<organism evidence="8 10">
    <name type="scientific">Clostridium butyricum</name>
    <dbReference type="NCBI Taxonomy" id="1492"/>
    <lineage>
        <taxon>Bacteria</taxon>
        <taxon>Bacillati</taxon>
        <taxon>Bacillota</taxon>
        <taxon>Clostridia</taxon>
        <taxon>Eubacteriales</taxon>
        <taxon>Clostridiaceae</taxon>
        <taxon>Clostridium</taxon>
    </lineage>
</organism>
<protein>
    <recommendedName>
        <fullName evidence="3">Ribosome maturation factor RimP</fullName>
    </recommendedName>
</protein>
<dbReference type="InterPro" id="IPR028989">
    <property type="entry name" value="RimP_N"/>
</dbReference>
<dbReference type="Proteomes" id="UP000515243">
    <property type="component" value="Chromosome 1"/>
</dbReference>
<evidence type="ECO:0000313" key="10">
    <source>
        <dbReference type="Proteomes" id="UP000238081"/>
    </source>
</evidence>
<dbReference type="SUPFAM" id="SSF74942">
    <property type="entry name" value="YhbC-like, C-terminal domain"/>
    <property type="match status" value="1"/>
</dbReference>
<dbReference type="GO" id="GO:0000028">
    <property type="term" value="P:ribosomal small subunit assembly"/>
    <property type="evidence" value="ECO:0007669"/>
    <property type="project" value="TreeGrafter"/>
</dbReference>
<dbReference type="SUPFAM" id="SSF75420">
    <property type="entry name" value="YhbC-like, N-terminal domain"/>
    <property type="match status" value="1"/>
</dbReference>
<dbReference type="Proteomes" id="UP000321089">
    <property type="component" value="Unassembled WGS sequence"/>
</dbReference>
<sequence>MNKNMLVEKIENIVRPITEELSYKLYYVEYIKENGDFYLRIYIDKEEGRISLNDCEAVSRRVSEILDVEDPIEGAYYLEVSSPGLNRSLHTKSHFESVLDKEVMVRFNGTIEGVKNIKGILKEVGEDYIIVEGEKTIKIPNDKIKSANLEGEI</sequence>
<dbReference type="Pfam" id="PF02576">
    <property type="entry name" value="RimP_N"/>
    <property type="match status" value="1"/>
</dbReference>
<evidence type="ECO:0000313" key="11">
    <source>
        <dbReference type="Proteomes" id="UP000321089"/>
    </source>
</evidence>
<dbReference type="GO" id="GO:0005829">
    <property type="term" value="C:cytosol"/>
    <property type="evidence" value="ECO:0007669"/>
    <property type="project" value="TreeGrafter"/>
</dbReference>
<evidence type="ECO:0000259" key="4">
    <source>
        <dbReference type="Pfam" id="PF02576"/>
    </source>
</evidence>
<evidence type="ECO:0000256" key="2">
    <source>
        <dbReference type="ARBA" id="ARBA00022517"/>
    </source>
</evidence>
<gene>
    <name evidence="3 6" type="primary">rimP</name>
    <name evidence="8" type="ORF">AWN73_03730</name>
    <name evidence="6" type="ORF">CBU02nite_00580</name>
    <name evidence="9" type="ORF">FF104_05720</name>
    <name evidence="7" type="ORF">GND98_002095</name>
</gene>
<dbReference type="HAMAP" id="MF_01077">
    <property type="entry name" value="RimP"/>
    <property type="match status" value="1"/>
</dbReference>
<comment type="similarity">
    <text evidence="3">Belongs to the RimP family.</text>
</comment>
<evidence type="ECO:0000313" key="6">
    <source>
        <dbReference type="EMBL" id="GEQ19552.1"/>
    </source>
</evidence>
<name>A0A0A6SM62_CLOBU</name>
<dbReference type="EMBL" id="LRDH01000118">
    <property type="protein sequence ID" value="PPV13657.1"/>
    <property type="molecule type" value="Genomic_DNA"/>
</dbReference>
<reference evidence="6 11" key="3">
    <citation type="submission" date="2019-07" db="EMBL/GenBank/DDBJ databases">
        <title>Whole genome shotgun sequence of Clostridium butyricum NBRC 3858.</title>
        <authorList>
            <person name="Hosoyama A."/>
            <person name="Uohara A."/>
            <person name="Ohji S."/>
            <person name="Ichikawa N."/>
        </authorList>
    </citation>
    <scope>NUCLEOTIDE SEQUENCE [LARGE SCALE GENOMIC DNA]</scope>
    <source>
        <strain evidence="6 11">NBRC 3858</strain>
    </source>
</reference>
<keyword evidence="2 3" id="KW-0690">Ribosome biogenesis</keyword>
<dbReference type="NCBIfam" id="NF000934">
    <property type="entry name" value="PRK00092.3-1"/>
    <property type="match status" value="1"/>
</dbReference>
<dbReference type="PANTHER" id="PTHR33867:SF1">
    <property type="entry name" value="RIBOSOME MATURATION FACTOR RIMP"/>
    <property type="match status" value="1"/>
</dbReference>
<evidence type="ECO:0000256" key="1">
    <source>
        <dbReference type="ARBA" id="ARBA00022490"/>
    </source>
</evidence>
<reference evidence="8 10" key="1">
    <citation type="submission" date="2016-01" db="EMBL/GenBank/DDBJ databases">
        <title>Characterization of the Clostridium difficile lineages that are prevalent in Hong Kong and China.</title>
        <authorList>
            <person name="Kwok J.S.-L."/>
            <person name="Lam W.-Y."/>
            <person name="Ip M."/>
            <person name="Chan T.-F."/>
            <person name="Hawkey P.M."/>
            <person name="Tsui S.K.-W."/>
        </authorList>
    </citation>
    <scope>NUCLEOTIDE SEQUENCE [LARGE SCALE GENOMIC DNA]</scope>
    <source>
        <strain evidence="8 10">300064</strain>
    </source>
</reference>
<dbReference type="OrthoDB" id="9805006at2"/>
<dbReference type="Gene3D" id="2.30.30.180">
    <property type="entry name" value="Ribosome maturation factor RimP, C-terminal domain"/>
    <property type="match status" value="1"/>
</dbReference>
<comment type="function">
    <text evidence="3">Required for maturation of 30S ribosomal subunits.</text>
</comment>
<reference evidence="9 13" key="2">
    <citation type="submission" date="2019-05" db="EMBL/GenBank/DDBJ databases">
        <authorList>
            <person name="Schori C."/>
            <person name="Ahrens C."/>
        </authorList>
    </citation>
    <scope>NUCLEOTIDE SEQUENCE [LARGE SCALE GENOMIC DNA]</scope>
    <source>
        <strain evidence="9 13">DSM 10702</strain>
    </source>
</reference>
<evidence type="ECO:0000313" key="12">
    <source>
        <dbReference type="Proteomes" id="UP000474042"/>
    </source>
</evidence>
<dbReference type="Proteomes" id="UP000238081">
    <property type="component" value="Unassembled WGS sequence"/>
</dbReference>
<evidence type="ECO:0000313" key="7">
    <source>
        <dbReference type="EMBL" id="NAS16698.1"/>
    </source>
</evidence>
<dbReference type="Gene3D" id="3.30.300.70">
    <property type="entry name" value="RimP-like superfamily, N-terminal"/>
    <property type="match status" value="1"/>
</dbReference>
<dbReference type="CDD" id="cd01734">
    <property type="entry name" value="YlxS_C"/>
    <property type="match status" value="1"/>
</dbReference>
<feature type="domain" description="Ribosome maturation factor RimP C-terminal" evidence="5">
    <location>
        <begin position="89"/>
        <end position="152"/>
    </location>
</feature>
<evidence type="ECO:0000313" key="9">
    <source>
        <dbReference type="EMBL" id="QMW90467.1"/>
    </source>
</evidence>
<dbReference type="Pfam" id="PF17384">
    <property type="entry name" value="DUF150_C"/>
    <property type="match status" value="1"/>
</dbReference>
<dbReference type="EMBL" id="BKBC01000001">
    <property type="protein sequence ID" value="GEQ19552.1"/>
    <property type="molecule type" value="Genomic_DNA"/>
</dbReference>
<dbReference type="FunFam" id="3.30.300.70:FF:000001">
    <property type="entry name" value="Ribosome maturation factor RimP"/>
    <property type="match status" value="1"/>
</dbReference>
<keyword evidence="1 3" id="KW-0963">Cytoplasm</keyword>
<dbReference type="EMBL" id="WOFV02000003">
    <property type="protein sequence ID" value="NAS16698.1"/>
    <property type="molecule type" value="Genomic_DNA"/>
</dbReference>
<reference evidence="7 12" key="4">
    <citation type="submission" date="2020-01" db="EMBL/GenBank/DDBJ databases">
        <title>Genome sequence of a 1,3-propanediol producer, Clostridium butyricum S3.</title>
        <authorList>
            <person name="Zhou J."/>
        </authorList>
    </citation>
    <scope>NUCLEOTIDE SEQUENCE [LARGE SCALE GENOMIC DNA]</scope>
    <source>
        <strain evidence="7 12">S3</strain>
    </source>
</reference>
<dbReference type="KEGG" id="cbut:ATN24_07630"/>
<dbReference type="Proteomes" id="UP000474042">
    <property type="component" value="Unassembled WGS sequence"/>
</dbReference>
<dbReference type="InterPro" id="IPR036847">
    <property type="entry name" value="RimP_C_sf"/>
</dbReference>
<evidence type="ECO:0000313" key="8">
    <source>
        <dbReference type="EMBL" id="PPV13657.1"/>
    </source>
</evidence>
<dbReference type="InterPro" id="IPR028998">
    <property type="entry name" value="RimP_C"/>
</dbReference>
<dbReference type="InterPro" id="IPR035956">
    <property type="entry name" value="RimP_N_sf"/>
</dbReference>
<dbReference type="AlphaFoldDB" id="A0A0A6SM62"/>
<dbReference type="GeneID" id="92943642"/>
<proteinExistence type="inferred from homology"/>
<comment type="subcellular location">
    <subcellularLocation>
        <location evidence="3">Cytoplasm</location>
    </subcellularLocation>
</comment>
<dbReference type="EMBL" id="CP040626">
    <property type="protein sequence ID" value="QMW90467.1"/>
    <property type="molecule type" value="Genomic_DNA"/>
</dbReference>
<dbReference type="GO" id="GO:0006412">
    <property type="term" value="P:translation"/>
    <property type="evidence" value="ECO:0007669"/>
    <property type="project" value="TreeGrafter"/>
</dbReference>